<evidence type="ECO:0000256" key="1">
    <source>
        <dbReference type="SAM" id="MobiDB-lite"/>
    </source>
</evidence>
<keyword evidence="3" id="KW-1185">Reference proteome</keyword>
<name>A0A6I6N3Q8_9ACTN</name>
<feature type="compositionally biased region" description="Polar residues" evidence="1">
    <location>
        <begin position="158"/>
        <end position="171"/>
    </location>
</feature>
<reference evidence="2 3" key="1">
    <citation type="submission" date="2019-12" db="EMBL/GenBank/DDBJ databases">
        <title>Streptomyces sp. strain T44 isolated from rhizosphere soil of Broussonetia papyrifera.</title>
        <authorList>
            <person name="Mo P."/>
        </authorList>
    </citation>
    <scope>NUCLEOTIDE SEQUENCE [LARGE SCALE GENOMIC DNA]</scope>
    <source>
        <strain evidence="2 3">T44</strain>
    </source>
</reference>
<dbReference type="Proteomes" id="UP000436138">
    <property type="component" value="Chromosome"/>
</dbReference>
<accession>A0A6I6N3Q8</accession>
<dbReference type="SUPFAM" id="SSF46785">
    <property type="entry name" value="Winged helix' DNA-binding domain"/>
    <property type="match status" value="1"/>
</dbReference>
<feature type="region of interest" description="Disordered" evidence="1">
    <location>
        <begin position="93"/>
        <end position="221"/>
    </location>
</feature>
<organism evidence="2 3">
    <name type="scientific">Streptomyces broussonetiae</name>
    <dbReference type="NCBI Taxonomy" id="2686304"/>
    <lineage>
        <taxon>Bacteria</taxon>
        <taxon>Bacillati</taxon>
        <taxon>Actinomycetota</taxon>
        <taxon>Actinomycetes</taxon>
        <taxon>Kitasatosporales</taxon>
        <taxon>Streptomycetaceae</taxon>
        <taxon>Streptomyces</taxon>
    </lineage>
</organism>
<dbReference type="InterPro" id="IPR036390">
    <property type="entry name" value="WH_DNA-bd_sf"/>
</dbReference>
<dbReference type="KEGG" id="sbro:GQF42_35285"/>
<evidence type="ECO:0000313" key="3">
    <source>
        <dbReference type="Proteomes" id="UP000436138"/>
    </source>
</evidence>
<dbReference type="AlphaFoldDB" id="A0A6I6N3Q8"/>
<proteinExistence type="predicted"/>
<sequence length="292" mass="30098">MSDTTNDTRMLHPVPDPDPLARLAGAPAVVFGHLITHPSDEGATAAELALATSLGRSTAGKALVTLEEHGLAIRTPGGHDGPHRIPDRWHATRVAETSSGDDSCTSEPTPTAPEPSTTNTSESEPGHTGDESTPADATATGGDDTSPDDGTSAADASVTHTPQDNTHQNDPQPKAVSGNHADPHHDEIDGSAAKNAPAPPASPEQPSPAPAMAAIQSGSKKRLAPGALRQMVIDHLQAHPGEAFTATKISRVIERSSGAIANTLISLVQQGIAEQTSDRPRTYRMATPDSNA</sequence>
<gene>
    <name evidence="2" type="ORF">GQF42_35285</name>
</gene>
<feature type="compositionally biased region" description="Low complexity" evidence="1">
    <location>
        <begin position="105"/>
        <end position="123"/>
    </location>
</feature>
<dbReference type="RefSeq" id="WP_158926746.1">
    <property type="nucleotide sequence ID" value="NZ_CP047020.1"/>
</dbReference>
<evidence type="ECO:0000313" key="2">
    <source>
        <dbReference type="EMBL" id="QHA07858.1"/>
    </source>
</evidence>
<dbReference type="Gene3D" id="1.10.10.10">
    <property type="entry name" value="Winged helix-like DNA-binding domain superfamily/Winged helix DNA-binding domain"/>
    <property type="match status" value="1"/>
</dbReference>
<dbReference type="InterPro" id="IPR036388">
    <property type="entry name" value="WH-like_DNA-bd_sf"/>
</dbReference>
<protein>
    <submittedName>
        <fullName evidence="2">Uncharacterized protein</fullName>
    </submittedName>
</protein>
<feature type="compositionally biased region" description="Pro residues" evidence="1">
    <location>
        <begin position="197"/>
        <end position="209"/>
    </location>
</feature>
<feature type="compositionally biased region" description="Low complexity" evidence="1">
    <location>
        <begin position="132"/>
        <end position="157"/>
    </location>
</feature>
<dbReference type="EMBL" id="CP047020">
    <property type="protein sequence ID" value="QHA07858.1"/>
    <property type="molecule type" value="Genomic_DNA"/>
</dbReference>